<sequence length="51" mass="6026">MVIFTARSLEVYGKMGAEKKSRGEFLKHKEAWEFFQKKVEDDTLESHPPIR</sequence>
<reference evidence="2" key="1">
    <citation type="journal article" date="2023" name="G3 (Bethesda)">
        <title>Genome assembly and association tests identify interacting loci associated with vigor, precocity, and sex in interspecific pistachio rootstocks.</title>
        <authorList>
            <person name="Palmer W."/>
            <person name="Jacygrad E."/>
            <person name="Sagayaradj S."/>
            <person name="Cavanaugh K."/>
            <person name="Han R."/>
            <person name="Bertier L."/>
            <person name="Beede B."/>
            <person name="Kafkas S."/>
            <person name="Golino D."/>
            <person name="Preece J."/>
            <person name="Michelmore R."/>
        </authorList>
    </citation>
    <scope>NUCLEOTIDE SEQUENCE [LARGE SCALE GENOMIC DNA]</scope>
</reference>
<evidence type="ECO:0000313" key="2">
    <source>
        <dbReference type="Proteomes" id="UP001163603"/>
    </source>
</evidence>
<accession>A0ACC0X0H2</accession>
<keyword evidence="2" id="KW-1185">Reference proteome</keyword>
<dbReference type="Proteomes" id="UP001163603">
    <property type="component" value="Chromosome 15"/>
</dbReference>
<organism evidence="1 2">
    <name type="scientific">Pistacia integerrima</name>
    <dbReference type="NCBI Taxonomy" id="434235"/>
    <lineage>
        <taxon>Eukaryota</taxon>
        <taxon>Viridiplantae</taxon>
        <taxon>Streptophyta</taxon>
        <taxon>Embryophyta</taxon>
        <taxon>Tracheophyta</taxon>
        <taxon>Spermatophyta</taxon>
        <taxon>Magnoliopsida</taxon>
        <taxon>eudicotyledons</taxon>
        <taxon>Gunneridae</taxon>
        <taxon>Pentapetalae</taxon>
        <taxon>rosids</taxon>
        <taxon>malvids</taxon>
        <taxon>Sapindales</taxon>
        <taxon>Anacardiaceae</taxon>
        <taxon>Pistacia</taxon>
    </lineage>
</organism>
<evidence type="ECO:0000313" key="1">
    <source>
        <dbReference type="EMBL" id="KAJ0007867.1"/>
    </source>
</evidence>
<protein>
    <submittedName>
        <fullName evidence="1">Uncharacterized protein</fullName>
    </submittedName>
</protein>
<proteinExistence type="predicted"/>
<comment type="caution">
    <text evidence="1">The sequence shown here is derived from an EMBL/GenBank/DDBJ whole genome shotgun (WGS) entry which is preliminary data.</text>
</comment>
<dbReference type="EMBL" id="CM047750">
    <property type="protein sequence ID" value="KAJ0007867.1"/>
    <property type="molecule type" value="Genomic_DNA"/>
</dbReference>
<gene>
    <name evidence="1" type="ORF">Pint_30260</name>
</gene>
<name>A0ACC0X0H2_9ROSI</name>